<dbReference type="AlphaFoldDB" id="A0A4R2B5Y8"/>
<dbReference type="Proteomes" id="UP000295689">
    <property type="component" value="Unassembled WGS sequence"/>
</dbReference>
<evidence type="ECO:0000259" key="10">
    <source>
        <dbReference type="PROSITE" id="PS50112"/>
    </source>
</evidence>
<evidence type="ECO:0000256" key="2">
    <source>
        <dbReference type="ARBA" id="ARBA00012438"/>
    </source>
</evidence>
<organism evidence="12 13">
    <name type="scientific">Mesobacillus foraminis</name>
    <dbReference type="NCBI Taxonomy" id="279826"/>
    <lineage>
        <taxon>Bacteria</taxon>
        <taxon>Bacillati</taxon>
        <taxon>Bacillota</taxon>
        <taxon>Bacilli</taxon>
        <taxon>Bacillales</taxon>
        <taxon>Bacillaceae</taxon>
        <taxon>Mesobacillus</taxon>
    </lineage>
</organism>
<dbReference type="SUPFAM" id="SSF55874">
    <property type="entry name" value="ATPase domain of HSP90 chaperone/DNA topoisomerase II/histidine kinase"/>
    <property type="match status" value="1"/>
</dbReference>
<dbReference type="PROSITE" id="PS50113">
    <property type="entry name" value="PAC"/>
    <property type="match status" value="1"/>
</dbReference>
<accession>A0A4R2B5Y8</accession>
<reference evidence="12 13" key="1">
    <citation type="journal article" date="2015" name="Stand. Genomic Sci.">
        <title>Genomic Encyclopedia of Bacterial and Archaeal Type Strains, Phase III: the genomes of soil and plant-associated and newly described type strains.</title>
        <authorList>
            <person name="Whitman W.B."/>
            <person name="Woyke T."/>
            <person name="Klenk H.P."/>
            <person name="Zhou Y."/>
            <person name="Lilburn T.G."/>
            <person name="Beck B.J."/>
            <person name="De Vos P."/>
            <person name="Vandamme P."/>
            <person name="Eisen J.A."/>
            <person name="Garrity G."/>
            <person name="Hugenholtz P."/>
            <person name="Kyrpides N.C."/>
        </authorList>
    </citation>
    <scope>NUCLEOTIDE SEQUENCE [LARGE SCALE GENOMIC DNA]</scope>
    <source>
        <strain evidence="12 13">CV53</strain>
    </source>
</reference>
<dbReference type="SMART" id="SM00388">
    <property type="entry name" value="HisKA"/>
    <property type="match status" value="1"/>
</dbReference>
<dbReference type="RefSeq" id="WP_132010940.1">
    <property type="nucleotide sequence ID" value="NZ_JABUHM010000010.1"/>
</dbReference>
<keyword evidence="6 12" id="KW-0418">Kinase</keyword>
<dbReference type="EMBL" id="SLVV01000013">
    <property type="protein sequence ID" value="TCN21222.1"/>
    <property type="molecule type" value="Genomic_DNA"/>
</dbReference>
<dbReference type="CDD" id="cd00082">
    <property type="entry name" value="HisKA"/>
    <property type="match status" value="1"/>
</dbReference>
<dbReference type="Gene3D" id="1.10.287.130">
    <property type="match status" value="1"/>
</dbReference>
<dbReference type="Gene3D" id="3.30.450.20">
    <property type="entry name" value="PAS domain"/>
    <property type="match status" value="1"/>
</dbReference>
<dbReference type="GO" id="GO:0000155">
    <property type="term" value="F:phosphorelay sensor kinase activity"/>
    <property type="evidence" value="ECO:0007669"/>
    <property type="project" value="InterPro"/>
</dbReference>
<evidence type="ECO:0000313" key="13">
    <source>
        <dbReference type="Proteomes" id="UP000295689"/>
    </source>
</evidence>
<evidence type="ECO:0000256" key="5">
    <source>
        <dbReference type="ARBA" id="ARBA00022741"/>
    </source>
</evidence>
<dbReference type="Pfam" id="PF00512">
    <property type="entry name" value="HisKA"/>
    <property type="match status" value="1"/>
</dbReference>
<gene>
    <name evidence="12" type="ORF">EV146_113146</name>
</gene>
<keyword evidence="3" id="KW-0597">Phosphoprotein</keyword>
<keyword evidence="5" id="KW-0547">Nucleotide-binding</keyword>
<proteinExistence type="predicted"/>
<protein>
    <recommendedName>
        <fullName evidence="2">histidine kinase</fullName>
        <ecNumber evidence="2">2.7.13.3</ecNumber>
    </recommendedName>
</protein>
<dbReference type="InterPro" id="IPR036890">
    <property type="entry name" value="HATPase_C_sf"/>
</dbReference>
<sequence>MQLKIESVDIDFHQLVNNSLNAIWIVGEEGKIYYCNRACLKLLEVSSSENILFQNLYIFLPPDIHEICKDRLRRVLEDKETLDLFETKMIRSDGEMIDVEIRTVPCTFENKVFAQVVIHDITHRKKAEKLLNDQGKLASIGQISASIAHEIKNPLTSVKGFLQLLKESQPHYYLDIMESELDKALATLQNLLHVSKPDLFEEPLVPIELCKELDSLLFLFQEKLYNVKTELIFRDSERVVVGKRNLLLKAFFNLIKNALEAIIEKGDIKIEHYYEDGFINIKIFDTGVGISEDILKKLGTPFLTTKTEGTGLGLTQVFTTIHEHGGTISVQSVIGEGTVFHVQLPCD</sequence>
<dbReference type="PROSITE" id="PS50109">
    <property type="entry name" value="HIS_KIN"/>
    <property type="match status" value="1"/>
</dbReference>
<evidence type="ECO:0000313" key="12">
    <source>
        <dbReference type="EMBL" id="TCN21222.1"/>
    </source>
</evidence>
<evidence type="ECO:0000256" key="8">
    <source>
        <dbReference type="ARBA" id="ARBA00023012"/>
    </source>
</evidence>
<dbReference type="Pfam" id="PF13426">
    <property type="entry name" value="PAS_9"/>
    <property type="match status" value="1"/>
</dbReference>
<keyword evidence="8" id="KW-0902">Two-component regulatory system</keyword>
<dbReference type="CDD" id="cd00130">
    <property type="entry name" value="PAS"/>
    <property type="match status" value="1"/>
</dbReference>
<evidence type="ECO:0000256" key="1">
    <source>
        <dbReference type="ARBA" id="ARBA00000085"/>
    </source>
</evidence>
<dbReference type="EC" id="2.7.13.3" evidence="2"/>
<dbReference type="Pfam" id="PF02518">
    <property type="entry name" value="HATPase_c"/>
    <property type="match status" value="1"/>
</dbReference>
<evidence type="ECO:0000259" key="9">
    <source>
        <dbReference type="PROSITE" id="PS50109"/>
    </source>
</evidence>
<comment type="caution">
    <text evidence="12">The sequence shown here is derived from an EMBL/GenBank/DDBJ whole genome shotgun (WGS) entry which is preliminary data.</text>
</comment>
<evidence type="ECO:0000256" key="4">
    <source>
        <dbReference type="ARBA" id="ARBA00022679"/>
    </source>
</evidence>
<evidence type="ECO:0000259" key="11">
    <source>
        <dbReference type="PROSITE" id="PS50113"/>
    </source>
</evidence>
<feature type="domain" description="PAC" evidence="11">
    <location>
        <begin position="83"/>
        <end position="133"/>
    </location>
</feature>
<evidence type="ECO:0000256" key="3">
    <source>
        <dbReference type="ARBA" id="ARBA00022553"/>
    </source>
</evidence>
<feature type="domain" description="PAS" evidence="10">
    <location>
        <begin position="8"/>
        <end position="79"/>
    </location>
</feature>
<dbReference type="Gene3D" id="3.30.565.10">
    <property type="entry name" value="Histidine kinase-like ATPase, C-terminal domain"/>
    <property type="match status" value="1"/>
</dbReference>
<dbReference type="InterPro" id="IPR000014">
    <property type="entry name" value="PAS"/>
</dbReference>
<dbReference type="InterPro" id="IPR003594">
    <property type="entry name" value="HATPase_dom"/>
</dbReference>
<keyword evidence="4" id="KW-0808">Transferase</keyword>
<dbReference type="InterPro" id="IPR005467">
    <property type="entry name" value="His_kinase_dom"/>
</dbReference>
<evidence type="ECO:0000256" key="6">
    <source>
        <dbReference type="ARBA" id="ARBA00022777"/>
    </source>
</evidence>
<dbReference type="InterPro" id="IPR000700">
    <property type="entry name" value="PAS-assoc_C"/>
</dbReference>
<dbReference type="SUPFAM" id="SSF47384">
    <property type="entry name" value="Homodimeric domain of signal transducing histidine kinase"/>
    <property type="match status" value="1"/>
</dbReference>
<dbReference type="NCBIfam" id="TIGR00229">
    <property type="entry name" value="sensory_box"/>
    <property type="match status" value="1"/>
</dbReference>
<dbReference type="SUPFAM" id="SSF55785">
    <property type="entry name" value="PYP-like sensor domain (PAS domain)"/>
    <property type="match status" value="1"/>
</dbReference>
<feature type="domain" description="Histidine kinase" evidence="9">
    <location>
        <begin position="146"/>
        <end position="347"/>
    </location>
</feature>
<dbReference type="InterPro" id="IPR035965">
    <property type="entry name" value="PAS-like_dom_sf"/>
</dbReference>
<dbReference type="PANTHER" id="PTHR43065:SF46">
    <property type="entry name" value="C4-DICARBOXYLATE TRANSPORT SENSOR PROTEIN DCTB"/>
    <property type="match status" value="1"/>
</dbReference>
<keyword evidence="13" id="KW-1185">Reference proteome</keyword>
<evidence type="ECO:0000256" key="7">
    <source>
        <dbReference type="ARBA" id="ARBA00022840"/>
    </source>
</evidence>
<dbReference type="GO" id="GO:0005524">
    <property type="term" value="F:ATP binding"/>
    <property type="evidence" value="ECO:0007669"/>
    <property type="project" value="UniProtKB-KW"/>
</dbReference>
<dbReference type="InterPro" id="IPR036097">
    <property type="entry name" value="HisK_dim/P_sf"/>
</dbReference>
<dbReference type="SMART" id="SM00387">
    <property type="entry name" value="HATPase_c"/>
    <property type="match status" value="1"/>
</dbReference>
<dbReference type="PANTHER" id="PTHR43065">
    <property type="entry name" value="SENSOR HISTIDINE KINASE"/>
    <property type="match status" value="1"/>
</dbReference>
<dbReference type="SMART" id="SM00091">
    <property type="entry name" value="PAS"/>
    <property type="match status" value="1"/>
</dbReference>
<comment type="catalytic activity">
    <reaction evidence="1">
        <text>ATP + protein L-histidine = ADP + protein N-phospho-L-histidine.</text>
        <dbReference type="EC" id="2.7.13.3"/>
    </reaction>
</comment>
<keyword evidence="7" id="KW-0067">ATP-binding</keyword>
<name>A0A4R2B5Y8_9BACI</name>
<dbReference type="InterPro" id="IPR004358">
    <property type="entry name" value="Sig_transdc_His_kin-like_C"/>
</dbReference>
<dbReference type="PRINTS" id="PR00344">
    <property type="entry name" value="BCTRLSENSOR"/>
</dbReference>
<dbReference type="InterPro" id="IPR003661">
    <property type="entry name" value="HisK_dim/P_dom"/>
</dbReference>
<dbReference type="PROSITE" id="PS50112">
    <property type="entry name" value="PAS"/>
    <property type="match status" value="1"/>
</dbReference>